<feature type="domain" description="Glycosyl transferase family 1" evidence="3">
    <location>
        <begin position="197"/>
        <end position="362"/>
    </location>
</feature>
<evidence type="ECO:0000259" key="3">
    <source>
        <dbReference type="Pfam" id="PF00534"/>
    </source>
</evidence>
<evidence type="ECO:0000313" key="5">
    <source>
        <dbReference type="Proteomes" id="UP000503278"/>
    </source>
</evidence>
<accession>A0A7L5DTP1</accession>
<keyword evidence="1" id="KW-0328">Glycosyltransferase</keyword>
<organism evidence="4 5">
    <name type="scientific">Mucilaginibacter robiniae</name>
    <dbReference type="NCBI Taxonomy" id="2728022"/>
    <lineage>
        <taxon>Bacteria</taxon>
        <taxon>Pseudomonadati</taxon>
        <taxon>Bacteroidota</taxon>
        <taxon>Sphingobacteriia</taxon>
        <taxon>Sphingobacteriales</taxon>
        <taxon>Sphingobacteriaceae</taxon>
        <taxon>Mucilaginibacter</taxon>
    </lineage>
</organism>
<reference evidence="4 5" key="1">
    <citation type="submission" date="2020-04" db="EMBL/GenBank/DDBJ databases">
        <title>Genome sequencing of novel species.</title>
        <authorList>
            <person name="Heo J."/>
            <person name="Kim S.-J."/>
            <person name="Kim J.-S."/>
            <person name="Hong S.-B."/>
            <person name="Kwon S.-W."/>
        </authorList>
    </citation>
    <scope>NUCLEOTIDE SEQUENCE [LARGE SCALE GENOMIC DNA]</scope>
    <source>
        <strain evidence="4 5">F39-2</strain>
    </source>
</reference>
<dbReference type="AlphaFoldDB" id="A0A7L5DTP1"/>
<evidence type="ECO:0000256" key="2">
    <source>
        <dbReference type="ARBA" id="ARBA00022679"/>
    </source>
</evidence>
<dbReference type="PANTHER" id="PTHR12526">
    <property type="entry name" value="GLYCOSYLTRANSFERASE"/>
    <property type="match status" value="1"/>
</dbReference>
<dbReference type="PANTHER" id="PTHR12526:SF510">
    <property type="entry name" value="D-INOSITOL 3-PHOSPHATE GLYCOSYLTRANSFERASE"/>
    <property type="match status" value="1"/>
</dbReference>
<keyword evidence="2 4" id="KW-0808">Transferase</keyword>
<keyword evidence="5" id="KW-1185">Reference proteome</keyword>
<proteinExistence type="predicted"/>
<dbReference type="Proteomes" id="UP000503278">
    <property type="component" value="Chromosome"/>
</dbReference>
<sequence length="399" mass="45161">MYAGAKALLATNSNIQLAVASLYSGEELQVLKLGEITYYLLPGAGDVISYNAKLEAYWKQIDQDFAPDVTHVHGTEYPHGLAYVNACGSEKVIISIQGLVSVYERYYYGGISEKVLLKNITIRDILRNDTIITQRNRMVQRGSFEKQMIQSVKHIIGRTAWDKAHTWALNSAIKYHFCNETLREEFYKYKWGYQNCKKYSIFLSQAHYPIKGLQQMLAALPFILAHYPQTKVYVAGHNFTNKGFLKINGFGKYIQSQIEDLGIQDNVVFLGMLSEQQMCQQFLKANVFVCPSSIENSPNSIGEAQLLGVPCVASIVGGMTDMIEDHQSGLLYRFEEVEMLAKNVCDIFSDLELTQKLSENGRIAAWERHNKTANSTRMVEIYNNVAKVDTSYMQVSNQV</sequence>
<gene>
    <name evidence="4" type="ORF">HH214_00250</name>
</gene>
<dbReference type="InterPro" id="IPR001296">
    <property type="entry name" value="Glyco_trans_1"/>
</dbReference>
<dbReference type="Gene3D" id="3.40.50.2000">
    <property type="entry name" value="Glycogen Phosphorylase B"/>
    <property type="match status" value="2"/>
</dbReference>
<dbReference type="GO" id="GO:0016757">
    <property type="term" value="F:glycosyltransferase activity"/>
    <property type="evidence" value="ECO:0007669"/>
    <property type="project" value="UniProtKB-KW"/>
</dbReference>
<evidence type="ECO:0000256" key="1">
    <source>
        <dbReference type="ARBA" id="ARBA00022676"/>
    </source>
</evidence>
<protein>
    <submittedName>
        <fullName evidence="4">Glycosyltransferase family 4 protein</fullName>
    </submittedName>
</protein>
<dbReference type="SUPFAM" id="SSF53756">
    <property type="entry name" value="UDP-Glycosyltransferase/glycogen phosphorylase"/>
    <property type="match status" value="1"/>
</dbReference>
<dbReference type="CDD" id="cd03801">
    <property type="entry name" value="GT4_PimA-like"/>
    <property type="match status" value="1"/>
</dbReference>
<dbReference type="EMBL" id="CP051682">
    <property type="protein sequence ID" value="QJD94412.1"/>
    <property type="molecule type" value="Genomic_DNA"/>
</dbReference>
<name>A0A7L5DTP1_9SPHI</name>
<dbReference type="RefSeq" id="WP_169605431.1">
    <property type="nucleotide sequence ID" value="NZ_CP051682.1"/>
</dbReference>
<dbReference type="Pfam" id="PF00534">
    <property type="entry name" value="Glycos_transf_1"/>
    <property type="match status" value="1"/>
</dbReference>
<evidence type="ECO:0000313" key="4">
    <source>
        <dbReference type="EMBL" id="QJD94412.1"/>
    </source>
</evidence>
<dbReference type="KEGG" id="mrob:HH214_00250"/>